<dbReference type="OrthoDB" id="9808166at2"/>
<dbReference type="InterPro" id="IPR045076">
    <property type="entry name" value="MutS"/>
</dbReference>
<evidence type="ECO:0000259" key="7">
    <source>
        <dbReference type="PROSITE" id="PS00486"/>
    </source>
</evidence>
<evidence type="ECO:0000256" key="1">
    <source>
        <dbReference type="ARBA" id="ARBA00022730"/>
    </source>
</evidence>
<dbReference type="PROSITE" id="PS00486">
    <property type="entry name" value="DNA_MISMATCH_REPAIR_2"/>
    <property type="match status" value="1"/>
</dbReference>
<dbReference type="InterPro" id="IPR005747">
    <property type="entry name" value="MutS2"/>
</dbReference>
<dbReference type="InterPro" id="IPR036187">
    <property type="entry name" value="DNA_mismatch_repair_MutS_sf"/>
</dbReference>
<reference evidence="8 9" key="1">
    <citation type="journal article" date="2015" name="Genome Biol. Evol.">
        <title>Comparative Genomics of Listeria Sensu Lato: Genus-Wide Differences in Evolutionary Dynamics and the Progressive Gain of Complex, Potentially Pathogenicity-Related Traits through Lateral Gene Transfer.</title>
        <authorList>
            <person name="Chiara M."/>
            <person name="Caruso M."/>
            <person name="D'Erchia A.M."/>
            <person name="Manzari C."/>
            <person name="Fraccalvieri R."/>
            <person name="Goffredo E."/>
            <person name="Latorre L."/>
            <person name="Miccolupo A."/>
            <person name="Padalino I."/>
            <person name="Santagada G."/>
            <person name="Chiocco D."/>
            <person name="Pesole G."/>
            <person name="Horner D.S."/>
            <person name="Parisi A."/>
        </authorList>
    </citation>
    <scope>NUCLEOTIDE SEQUENCE [LARGE SCALE GENOMIC DNA]</scope>
    <source>
        <strain evidence="8 9">1991</strain>
    </source>
</reference>
<feature type="domain" description="DNA mismatch repair proteins mutS family" evidence="7">
    <location>
        <begin position="406"/>
        <end position="422"/>
    </location>
</feature>
<dbReference type="InterPro" id="IPR027417">
    <property type="entry name" value="P-loop_NTPase"/>
</dbReference>
<dbReference type="GO" id="GO:0045910">
    <property type="term" value="P:negative regulation of DNA recombination"/>
    <property type="evidence" value="ECO:0007669"/>
    <property type="project" value="InterPro"/>
</dbReference>
<evidence type="ECO:0000256" key="4">
    <source>
        <dbReference type="ARBA" id="ARBA00022840"/>
    </source>
</evidence>
<dbReference type="PATRIC" id="fig|1430899.3.peg.2390"/>
<dbReference type="AlphaFoldDB" id="A0A0J8G7D7"/>
<sequence length="627" mass="70570">MNLETYQKLGFNDLMMRLSENCVSQVAKEKALGASIYKTKKTITHKLQETSEARAILNSGQNLPLAGVSHIDQLLGKIDRGQELMPQELTEIADFLRSTRRVQQFMEKNEHIAPILTGYSTSIQSFIEIEDEIYAAIRNGEVVDEASRALRKVRKAILETQEKISMRLEKFMKNSQNRKYIQEFFVSKKNERYTVPIKASFQKFVPGSVVDSSGKGMTVFIEPEAVQKLNDELIGLYAWESAEVYQILMTLTGSVIEKLDGIKHNKDVIAEFDFIFAKGKLSRQMEGISPNINQNGRIWLKNARHPFLLGTDNVPLQFEIGEAYRSLIITGPNAGGKTVVLKTIGLFTLMTMAGLHIPADEGAEMAIFDHVFVDIGDNQSIENALSTFSSHMRNIADIVSRTNKQTLLLFDEIGSGTEPNEGAALAIAILEACYKKGATTIATTHYAEIKKYGSEHPDFMNAKMAFNQETLEPKYQLIIGESGESNALFIARKMNLDDKIIRQAARYMTSKDYQYEKMTIQKVEQDVSDVPVVFQKGDRVELSETKEVGLVYAQDKDIVTVFVGEKQVDVRAKRLTKLASASDLYPADYDLDSLFVSFAERKEAHDFARGSKKALRKVQQEIKRTLE</sequence>
<keyword evidence="1" id="KW-0699">rRNA-binding</keyword>
<dbReference type="FunFam" id="3.40.50.300:FF:000830">
    <property type="entry name" value="Endonuclease MutS2"/>
    <property type="match status" value="1"/>
</dbReference>
<comment type="caution">
    <text evidence="8">The sequence shown here is derived from an EMBL/GenBank/DDBJ whole genome shotgun (WGS) entry which is preliminary data.</text>
</comment>
<dbReference type="SUPFAM" id="SSF52540">
    <property type="entry name" value="P-loop containing nucleoside triphosphate hydrolases"/>
    <property type="match status" value="1"/>
</dbReference>
<dbReference type="SUPFAM" id="SSF48334">
    <property type="entry name" value="DNA repair protein MutS, domain III"/>
    <property type="match status" value="1"/>
</dbReference>
<dbReference type="Proteomes" id="UP000052258">
    <property type="component" value="Unassembled WGS sequence"/>
</dbReference>
<dbReference type="GO" id="GO:0006298">
    <property type="term" value="P:mismatch repair"/>
    <property type="evidence" value="ECO:0007669"/>
    <property type="project" value="InterPro"/>
</dbReference>
<evidence type="ECO:0000256" key="2">
    <source>
        <dbReference type="ARBA" id="ARBA00022741"/>
    </source>
</evidence>
<dbReference type="PANTHER" id="PTHR48466">
    <property type="entry name" value="OS10G0509000 PROTEIN-RELATED"/>
    <property type="match status" value="1"/>
</dbReference>
<keyword evidence="4" id="KW-0067">ATP-binding</keyword>
<dbReference type="EMBL" id="AZHO01000030">
    <property type="protein sequence ID" value="KMT58512.1"/>
    <property type="molecule type" value="Genomic_DNA"/>
</dbReference>
<evidence type="ECO:0000256" key="6">
    <source>
        <dbReference type="ARBA" id="ARBA00023125"/>
    </source>
</evidence>
<evidence type="ECO:0000256" key="5">
    <source>
        <dbReference type="ARBA" id="ARBA00022884"/>
    </source>
</evidence>
<dbReference type="Pfam" id="PF00488">
    <property type="entry name" value="MutS_V"/>
    <property type="match status" value="1"/>
</dbReference>
<name>A0A0J8G7D7_9LIST</name>
<keyword evidence="6" id="KW-0238">DNA-binding</keyword>
<keyword evidence="2" id="KW-0547">Nucleotide-binding</keyword>
<evidence type="ECO:0000256" key="3">
    <source>
        <dbReference type="ARBA" id="ARBA00022801"/>
    </source>
</evidence>
<dbReference type="SMART" id="SM00534">
    <property type="entry name" value="MUTSac"/>
    <property type="match status" value="1"/>
</dbReference>
<dbReference type="SMART" id="SM00533">
    <property type="entry name" value="MUTSd"/>
    <property type="match status" value="1"/>
</dbReference>
<accession>A0A0J8G7D7</accession>
<evidence type="ECO:0000313" key="9">
    <source>
        <dbReference type="Proteomes" id="UP000052258"/>
    </source>
</evidence>
<dbReference type="InterPro" id="IPR000432">
    <property type="entry name" value="DNA_mismatch_repair_MutS_C"/>
</dbReference>
<dbReference type="InterPro" id="IPR007696">
    <property type="entry name" value="DNA_mismatch_repair_MutS_core"/>
</dbReference>
<dbReference type="GO" id="GO:0016887">
    <property type="term" value="F:ATP hydrolysis activity"/>
    <property type="evidence" value="ECO:0007669"/>
    <property type="project" value="InterPro"/>
</dbReference>
<dbReference type="RefSeq" id="WP_007477980.1">
    <property type="nucleotide sequence ID" value="NZ_KQ130619.1"/>
</dbReference>
<dbReference type="GO" id="GO:0030983">
    <property type="term" value="F:mismatched DNA binding"/>
    <property type="evidence" value="ECO:0007669"/>
    <property type="project" value="InterPro"/>
</dbReference>
<dbReference type="GO" id="GO:0004519">
    <property type="term" value="F:endonuclease activity"/>
    <property type="evidence" value="ECO:0007669"/>
    <property type="project" value="InterPro"/>
</dbReference>
<dbReference type="Gene3D" id="3.40.50.300">
    <property type="entry name" value="P-loop containing nucleotide triphosphate hydrolases"/>
    <property type="match status" value="1"/>
</dbReference>
<dbReference type="GO" id="GO:0005524">
    <property type="term" value="F:ATP binding"/>
    <property type="evidence" value="ECO:0007669"/>
    <property type="project" value="UniProtKB-KW"/>
</dbReference>
<protein>
    <submittedName>
        <fullName evidence="8">DNA mismatch repair protein MutS domain-containing protein</fullName>
    </submittedName>
</protein>
<dbReference type="NCBIfam" id="TIGR01069">
    <property type="entry name" value="mutS2"/>
    <property type="match status" value="1"/>
</dbReference>
<evidence type="ECO:0000313" key="8">
    <source>
        <dbReference type="EMBL" id="KMT58512.1"/>
    </source>
</evidence>
<organism evidence="8 9">
    <name type="scientific">Listeria fleischmannii 1991</name>
    <dbReference type="NCBI Taxonomy" id="1430899"/>
    <lineage>
        <taxon>Bacteria</taxon>
        <taxon>Bacillati</taxon>
        <taxon>Bacillota</taxon>
        <taxon>Bacilli</taxon>
        <taxon>Bacillales</taxon>
        <taxon>Listeriaceae</taxon>
        <taxon>Listeria</taxon>
    </lineage>
</organism>
<dbReference type="GO" id="GO:0140664">
    <property type="term" value="F:ATP-dependent DNA damage sensor activity"/>
    <property type="evidence" value="ECO:0007669"/>
    <property type="project" value="InterPro"/>
</dbReference>
<keyword evidence="9" id="KW-1185">Reference proteome</keyword>
<keyword evidence="3" id="KW-0378">Hydrolase</keyword>
<keyword evidence="5" id="KW-0694">RNA-binding</keyword>
<dbReference type="PANTHER" id="PTHR48466:SF2">
    <property type="entry name" value="OS10G0509000 PROTEIN"/>
    <property type="match status" value="1"/>
</dbReference>
<dbReference type="PIRSF" id="PIRSF005814">
    <property type="entry name" value="MutS_YshD"/>
    <property type="match status" value="1"/>
</dbReference>
<gene>
    <name evidence="8" type="ORF">X560_2338</name>
</gene>
<proteinExistence type="predicted"/>
<dbReference type="GO" id="GO:0019843">
    <property type="term" value="F:rRNA binding"/>
    <property type="evidence" value="ECO:0007669"/>
    <property type="project" value="UniProtKB-KW"/>
</dbReference>